<gene>
    <name evidence="1" type="ORF">GCM10007170_41150</name>
</gene>
<protein>
    <submittedName>
        <fullName evidence="1">Uncharacterized protein</fullName>
    </submittedName>
</protein>
<dbReference type="Proteomes" id="UP000643279">
    <property type="component" value="Unassembled WGS sequence"/>
</dbReference>
<comment type="caution">
    <text evidence="1">The sequence shown here is derived from an EMBL/GenBank/DDBJ whole genome shotgun (WGS) entry which is preliminary data.</text>
</comment>
<evidence type="ECO:0000313" key="2">
    <source>
        <dbReference type="Proteomes" id="UP000643279"/>
    </source>
</evidence>
<reference evidence="2" key="1">
    <citation type="journal article" date="2019" name="Int. J. Syst. Evol. Microbiol.">
        <title>The Global Catalogue of Microorganisms (GCM) 10K type strain sequencing project: providing services to taxonomists for standard genome sequencing and annotation.</title>
        <authorList>
            <consortium name="The Broad Institute Genomics Platform"/>
            <consortium name="The Broad Institute Genome Sequencing Center for Infectious Disease"/>
            <person name="Wu L."/>
            <person name="Ma J."/>
        </authorList>
    </citation>
    <scope>NUCLEOTIDE SEQUENCE [LARGE SCALE GENOMIC DNA]</scope>
    <source>
        <strain evidence="2">CGMCC 1.12778</strain>
    </source>
</reference>
<dbReference type="EMBL" id="BMFW01000035">
    <property type="protein sequence ID" value="GGI01522.1"/>
    <property type="molecule type" value="Genomic_DNA"/>
</dbReference>
<proteinExistence type="predicted"/>
<sequence>MRPVPPGPVRLGSCHCAVVVLGFAPKDVTDELDQEGVTAGSRGCFLDEMRRYVETGRGENRGEGHFDVADARGVEIYFVSPAQERRNAL</sequence>
<evidence type="ECO:0000313" key="1">
    <source>
        <dbReference type="EMBL" id="GGI01522.1"/>
    </source>
</evidence>
<name>A0ABQ2AXT8_9MICC</name>
<keyword evidence="2" id="KW-1185">Reference proteome</keyword>
<organism evidence="1 2">
    <name type="scientific">Arthrobacter liuii</name>
    <dbReference type="NCBI Taxonomy" id="1476996"/>
    <lineage>
        <taxon>Bacteria</taxon>
        <taxon>Bacillati</taxon>
        <taxon>Actinomycetota</taxon>
        <taxon>Actinomycetes</taxon>
        <taxon>Micrococcales</taxon>
        <taxon>Micrococcaceae</taxon>
        <taxon>Arthrobacter</taxon>
    </lineage>
</organism>
<accession>A0ABQ2AXT8</accession>